<keyword evidence="2" id="KW-0812">Transmembrane</keyword>
<dbReference type="RefSeq" id="WP_237852886.1">
    <property type="nucleotide sequence ID" value="NZ_JAKLWS010000005.1"/>
</dbReference>
<dbReference type="Proteomes" id="UP001165366">
    <property type="component" value="Unassembled WGS sequence"/>
</dbReference>
<feature type="transmembrane region" description="Helical" evidence="2">
    <location>
        <begin position="6"/>
        <end position="25"/>
    </location>
</feature>
<reference evidence="3" key="2">
    <citation type="submission" date="2024-05" db="EMBL/GenBank/DDBJ databases">
        <title>Rhodohalobacter halophilus gen. nov., sp. nov., a moderately halophilic member of the family Balneolaceae.</title>
        <authorList>
            <person name="Xia J."/>
        </authorList>
    </citation>
    <scope>NUCLEOTIDE SEQUENCE</scope>
    <source>
        <strain evidence="3">WB101</strain>
    </source>
</reference>
<comment type="caution">
    <text evidence="3">The sequence shown here is derived from an EMBL/GenBank/DDBJ whole genome shotgun (WGS) entry which is preliminary data.</text>
</comment>
<proteinExistence type="predicted"/>
<evidence type="ECO:0000256" key="2">
    <source>
        <dbReference type="SAM" id="Phobius"/>
    </source>
</evidence>
<evidence type="ECO:0000256" key="1">
    <source>
        <dbReference type="SAM" id="MobiDB-lite"/>
    </source>
</evidence>
<evidence type="ECO:0000313" key="3">
    <source>
        <dbReference type="EMBL" id="MCG2588042.1"/>
    </source>
</evidence>
<keyword evidence="2" id="KW-1133">Transmembrane helix</keyword>
<evidence type="ECO:0008006" key="5">
    <source>
        <dbReference type="Google" id="ProtNLM"/>
    </source>
</evidence>
<reference evidence="3" key="1">
    <citation type="submission" date="2022-01" db="EMBL/GenBank/DDBJ databases">
        <authorList>
            <person name="Wang Y."/>
        </authorList>
    </citation>
    <scope>NUCLEOTIDE SEQUENCE</scope>
    <source>
        <strain evidence="3">WB101</strain>
    </source>
</reference>
<gene>
    <name evidence="3" type="ORF">L6773_05665</name>
</gene>
<organism evidence="3 4">
    <name type="scientific">Rhodohalobacter sulfatireducens</name>
    <dbReference type="NCBI Taxonomy" id="2911366"/>
    <lineage>
        <taxon>Bacteria</taxon>
        <taxon>Pseudomonadati</taxon>
        <taxon>Balneolota</taxon>
        <taxon>Balneolia</taxon>
        <taxon>Balneolales</taxon>
        <taxon>Balneolaceae</taxon>
        <taxon>Rhodohalobacter</taxon>
    </lineage>
</organism>
<feature type="region of interest" description="Disordered" evidence="1">
    <location>
        <begin position="32"/>
        <end position="52"/>
    </location>
</feature>
<dbReference type="EMBL" id="JAKLWS010000005">
    <property type="protein sequence ID" value="MCG2588042.1"/>
    <property type="molecule type" value="Genomic_DNA"/>
</dbReference>
<keyword evidence="4" id="KW-1185">Reference proteome</keyword>
<sequence length="52" mass="6040">MNAPFIFTSGIFVVVLFLIGLIYTFKEFKEMEGHPSDFRRDRSDEPEVIDKG</sequence>
<protein>
    <recommendedName>
        <fullName evidence="5">Cbb3-type cytochrome c oxidase subunit 3</fullName>
    </recommendedName>
</protein>
<keyword evidence="2" id="KW-0472">Membrane</keyword>
<evidence type="ECO:0000313" key="4">
    <source>
        <dbReference type="Proteomes" id="UP001165366"/>
    </source>
</evidence>
<accession>A0ABS9KB10</accession>
<name>A0ABS9KB10_9BACT</name>